<evidence type="ECO:0000256" key="1">
    <source>
        <dbReference type="SAM" id="MobiDB-lite"/>
    </source>
</evidence>
<protein>
    <submittedName>
        <fullName evidence="2">Uncharacterized protein</fullName>
    </submittedName>
</protein>
<organism evidence="2 3">
    <name type="scientific">Kitasatospora kazusensis</name>
    <dbReference type="NCBI Taxonomy" id="407974"/>
    <lineage>
        <taxon>Bacteria</taxon>
        <taxon>Bacillati</taxon>
        <taxon>Actinomycetota</taxon>
        <taxon>Actinomycetes</taxon>
        <taxon>Kitasatosporales</taxon>
        <taxon>Streptomycetaceae</taxon>
        <taxon>Kitasatospora</taxon>
    </lineage>
</organism>
<name>A0ABP5KTL6_9ACTN</name>
<keyword evidence="3" id="KW-1185">Reference proteome</keyword>
<feature type="region of interest" description="Disordered" evidence="1">
    <location>
        <begin position="158"/>
        <end position="226"/>
    </location>
</feature>
<evidence type="ECO:0000313" key="3">
    <source>
        <dbReference type="Proteomes" id="UP001422759"/>
    </source>
</evidence>
<feature type="compositionally biased region" description="Basic and acidic residues" evidence="1">
    <location>
        <begin position="10"/>
        <end position="24"/>
    </location>
</feature>
<accession>A0ABP5KTL6</accession>
<feature type="compositionally biased region" description="Polar residues" evidence="1">
    <location>
        <begin position="356"/>
        <end position="371"/>
    </location>
</feature>
<feature type="compositionally biased region" description="Gly residues" evidence="1">
    <location>
        <begin position="331"/>
        <end position="341"/>
    </location>
</feature>
<comment type="caution">
    <text evidence="2">The sequence shown here is derived from an EMBL/GenBank/DDBJ whole genome shotgun (WGS) entry which is preliminary data.</text>
</comment>
<dbReference type="Proteomes" id="UP001422759">
    <property type="component" value="Unassembled WGS sequence"/>
</dbReference>
<feature type="region of interest" description="Disordered" evidence="1">
    <location>
        <begin position="1"/>
        <end position="34"/>
    </location>
</feature>
<reference evidence="3" key="1">
    <citation type="journal article" date="2019" name="Int. J. Syst. Evol. Microbiol.">
        <title>The Global Catalogue of Microorganisms (GCM) 10K type strain sequencing project: providing services to taxonomists for standard genome sequencing and annotation.</title>
        <authorList>
            <consortium name="The Broad Institute Genomics Platform"/>
            <consortium name="The Broad Institute Genome Sequencing Center for Infectious Disease"/>
            <person name="Wu L."/>
            <person name="Ma J."/>
        </authorList>
    </citation>
    <scope>NUCLEOTIDE SEQUENCE [LARGE SCALE GENOMIC DNA]</scope>
    <source>
        <strain evidence="3">JCM 14560</strain>
    </source>
</reference>
<dbReference type="EMBL" id="BAAANT010000006">
    <property type="protein sequence ID" value="GAA2135841.1"/>
    <property type="molecule type" value="Genomic_DNA"/>
</dbReference>
<sequence length="371" mass="38487">MTEDAQAEFRATEVPKTPEARWSEPVEFSPFETARFPEGRRVGVELPDGDMPAQMARTEQMPADIPERELGRVAMAPLDNGIPAQMARTEQMPAEMPERELGRVAMAPLDNGMPAQMARTEQMPADMPERELGRMAMAPLDNGVPAQMARTGEMLPEGTTAAQVSGERLPEGERATPAVPASGSGDPAEPGGTSALSPRIGTLLQSTTPAQSTAPGSGSGGGAGQGFQVSPGQYGAAVSPMLAASEAVAALYASLNSYLPSMESQAPWGKDESGKQFSEGDKGYLKYSADTLKALKGMPDGLKYIADGLKAMADGYEGADSSVGSDLNSQGGQGGSGGSSGLGPPPAYSPPVHTPISPSITLEHMNQSGRH</sequence>
<gene>
    <name evidence="2" type="ORF">GCM10009760_14820</name>
</gene>
<evidence type="ECO:0000313" key="2">
    <source>
        <dbReference type="EMBL" id="GAA2135841.1"/>
    </source>
</evidence>
<feature type="region of interest" description="Disordered" evidence="1">
    <location>
        <begin position="319"/>
        <end position="371"/>
    </location>
</feature>
<proteinExistence type="predicted"/>
<feature type="compositionally biased region" description="Pro residues" evidence="1">
    <location>
        <begin position="343"/>
        <end position="353"/>
    </location>
</feature>